<feature type="domain" description="Type I restriction enzyme R protein N-terminal" evidence="1">
    <location>
        <begin position="10"/>
        <end position="124"/>
    </location>
</feature>
<proteinExistence type="predicted"/>
<dbReference type="Pfam" id="PF13588">
    <property type="entry name" value="HSDR_N_2"/>
    <property type="match status" value="1"/>
</dbReference>
<name>A0A1Y3MDG0_9BACI</name>
<evidence type="ECO:0000313" key="3">
    <source>
        <dbReference type="Proteomes" id="UP000195321"/>
    </source>
</evidence>
<dbReference type="InterPro" id="IPR029464">
    <property type="entry name" value="HSDR_N"/>
</dbReference>
<dbReference type="AlphaFoldDB" id="A0A1Y3MDG0"/>
<evidence type="ECO:0000259" key="1">
    <source>
        <dbReference type="Pfam" id="PF13588"/>
    </source>
</evidence>
<gene>
    <name evidence="2" type="ORF">BW425_21230</name>
</gene>
<sequence length="250" mass="29600">MRKKLILQTPEEIVRQKFVQYLILEKDAPKDMIELEVPMSYFVPKAKGRADIIVYTLEHNNRVPILIVECKSQNTPLIDDVFDQVYNYEELLYANTVAVTNGVEVFVEAWNEKSKCYMPLKELPNYIDLVNANNFKYITNEPFVYQKRKFEYFTQKDVIDFYKGHFGGIANENLYSFIINLNELLWDDTVKIPYKELYGVKYLEDVGIRYTKFGNVAGYDWTGQYRSIINEDTSHFYIITINTNHVLFYF</sequence>
<protein>
    <recommendedName>
        <fullName evidence="1">Type I restriction enzyme R protein N-terminal domain-containing protein</fullName>
    </recommendedName>
</protein>
<dbReference type="EMBL" id="MWPX01000032">
    <property type="protein sequence ID" value="OUM46921.1"/>
    <property type="molecule type" value="Genomic_DNA"/>
</dbReference>
<dbReference type="RefSeq" id="WP_088094403.1">
    <property type="nucleotide sequence ID" value="NZ_JBALMA010000075.1"/>
</dbReference>
<comment type="caution">
    <text evidence="2">The sequence shown here is derived from an EMBL/GenBank/DDBJ whole genome shotgun (WGS) entry which is preliminary data.</text>
</comment>
<dbReference type="Proteomes" id="UP000195321">
    <property type="component" value="Unassembled WGS sequence"/>
</dbReference>
<organism evidence="2 3">
    <name type="scientific">Bacillus pseudomycoides</name>
    <dbReference type="NCBI Taxonomy" id="64104"/>
    <lineage>
        <taxon>Bacteria</taxon>
        <taxon>Bacillati</taxon>
        <taxon>Bacillota</taxon>
        <taxon>Bacilli</taxon>
        <taxon>Bacillales</taxon>
        <taxon>Bacillaceae</taxon>
        <taxon>Bacillus</taxon>
        <taxon>Bacillus cereus group</taxon>
    </lineage>
</organism>
<accession>A0A1Y3MDG0</accession>
<evidence type="ECO:0000313" key="2">
    <source>
        <dbReference type="EMBL" id="OUM46921.1"/>
    </source>
</evidence>
<reference evidence="2 3" key="1">
    <citation type="submission" date="2017-02" db="EMBL/GenBank/DDBJ databases">
        <title>Bacillus pseudomycoides isolate FSL K6-0042.</title>
        <authorList>
            <person name="Kovac J."/>
        </authorList>
    </citation>
    <scope>NUCLEOTIDE SEQUENCE [LARGE SCALE GENOMIC DNA]</scope>
    <source>
        <strain evidence="2 3">FSL K6-0042</strain>
    </source>
</reference>